<reference evidence="2" key="4">
    <citation type="submission" date="2019-03" db="UniProtKB">
        <authorList>
            <consortium name="EnsemblPlants"/>
        </authorList>
    </citation>
    <scope>IDENTIFICATION</scope>
</reference>
<protein>
    <recommendedName>
        <fullName evidence="1">3-hydroxyisobutyrate dehydrogenase-like NAD-binding domain-containing protein</fullName>
    </recommendedName>
</protein>
<organism evidence="2 3">
    <name type="scientific">Aegilops tauschii subsp. strangulata</name>
    <name type="common">Goatgrass</name>
    <dbReference type="NCBI Taxonomy" id="200361"/>
    <lineage>
        <taxon>Eukaryota</taxon>
        <taxon>Viridiplantae</taxon>
        <taxon>Streptophyta</taxon>
        <taxon>Embryophyta</taxon>
        <taxon>Tracheophyta</taxon>
        <taxon>Spermatophyta</taxon>
        <taxon>Magnoliopsida</taxon>
        <taxon>Liliopsida</taxon>
        <taxon>Poales</taxon>
        <taxon>Poaceae</taxon>
        <taxon>BOP clade</taxon>
        <taxon>Pooideae</taxon>
        <taxon>Triticodae</taxon>
        <taxon>Triticeae</taxon>
        <taxon>Triticinae</taxon>
        <taxon>Aegilops</taxon>
    </lineage>
</organism>
<proteinExistence type="predicted"/>
<dbReference type="PANTHER" id="PTHR43060">
    <property type="entry name" value="3-HYDROXYISOBUTYRATE DEHYDROGENASE-LIKE 1, MITOCHONDRIAL-RELATED"/>
    <property type="match status" value="1"/>
</dbReference>
<reference evidence="3" key="2">
    <citation type="journal article" date="2017" name="Nat. Plants">
        <title>The Aegilops tauschii genome reveals multiple impacts of transposons.</title>
        <authorList>
            <person name="Zhao G."/>
            <person name="Zou C."/>
            <person name="Li K."/>
            <person name="Wang K."/>
            <person name="Li T."/>
            <person name="Gao L."/>
            <person name="Zhang X."/>
            <person name="Wang H."/>
            <person name="Yang Z."/>
            <person name="Liu X."/>
            <person name="Jiang W."/>
            <person name="Mao L."/>
            <person name="Kong X."/>
            <person name="Jiao Y."/>
            <person name="Jia J."/>
        </authorList>
    </citation>
    <scope>NUCLEOTIDE SEQUENCE [LARGE SCALE GENOMIC DNA]</scope>
    <source>
        <strain evidence="3">cv. AL8/78</strain>
    </source>
</reference>
<dbReference type="Pfam" id="PF14833">
    <property type="entry name" value="NAD_binding_11"/>
    <property type="match status" value="1"/>
</dbReference>
<keyword evidence="3" id="KW-1185">Reference proteome</keyword>
<dbReference type="InterPro" id="IPR008927">
    <property type="entry name" value="6-PGluconate_DH-like_C_sf"/>
</dbReference>
<dbReference type="AlphaFoldDB" id="A0A453RAT8"/>
<dbReference type="Proteomes" id="UP000015105">
    <property type="component" value="Chromosome 7D"/>
</dbReference>
<evidence type="ECO:0000313" key="2">
    <source>
        <dbReference type="EnsemblPlants" id="AET7Gv20519400.20"/>
    </source>
</evidence>
<dbReference type="InterPro" id="IPR029154">
    <property type="entry name" value="HIBADH-like_NADP-bd"/>
</dbReference>
<feature type="domain" description="3-hydroxyisobutyrate dehydrogenase-like NAD-binding" evidence="1">
    <location>
        <begin position="1"/>
        <end position="83"/>
    </location>
</feature>
<dbReference type="Gene3D" id="1.10.1040.10">
    <property type="entry name" value="N-(1-d-carboxylethyl)-l-norvaline Dehydrogenase, domain 2"/>
    <property type="match status" value="1"/>
</dbReference>
<evidence type="ECO:0000313" key="3">
    <source>
        <dbReference type="Proteomes" id="UP000015105"/>
    </source>
</evidence>
<sequence length="138" mass="15269">MFIGVRAGIHPSIIYDIISNAAGSSRIFVEVVPKILSEDPLLIDFLKSLKKHASYVMDTAKAATFPLPLLAVAYQQLIHGSSGVIRDESASPLKVWNNCQLSQDASIYQNYLNLNHHFAGLGTTIWSKHRRCCQSTNL</sequence>
<dbReference type="SUPFAM" id="SSF48179">
    <property type="entry name" value="6-phosphogluconate dehydrogenase C-terminal domain-like"/>
    <property type="match status" value="1"/>
</dbReference>
<dbReference type="Gramene" id="AET7Gv20519400.20">
    <property type="protein sequence ID" value="AET7Gv20519400.20"/>
    <property type="gene ID" value="AET7Gv20519400"/>
</dbReference>
<evidence type="ECO:0000259" key="1">
    <source>
        <dbReference type="Pfam" id="PF14833"/>
    </source>
</evidence>
<reference evidence="2" key="3">
    <citation type="journal article" date="2017" name="Nature">
        <title>Genome sequence of the progenitor of the wheat D genome Aegilops tauschii.</title>
        <authorList>
            <person name="Luo M.C."/>
            <person name="Gu Y.Q."/>
            <person name="Puiu D."/>
            <person name="Wang H."/>
            <person name="Twardziok S.O."/>
            <person name="Deal K.R."/>
            <person name="Huo N."/>
            <person name="Zhu T."/>
            <person name="Wang L."/>
            <person name="Wang Y."/>
            <person name="McGuire P.E."/>
            <person name="Liu S."/>
            <person name="Long H."/>
            <person name="Ramasamy R.K."/>
            <person name="Rodriguez J.C."/>
            <person name="Van S.L."/>
            <person name="Yuan L."/>
            <person name="Wang Z."/>
            <person name="Xia Z."/>
            <person name="Xiao L."/>
            <person name="Anderson O.D."/>
            <person name="Ouyang S."/>
            <person name="Liang Y."/>
            <person name="Zimin A.V."/>
            <person name="Pertea G."/>
            <person name="Qi P."/>
            <person name="Bennetzen J.L."/>
            <person name="Dai X."/>
            <person name="Dawson M.W."/>
            <person name="Muller H.G."/>
            <person name="Kugler K."/>
            <person name="Rivarola-Duarte L."/>
            <person name="Spannagl M."/>
            <person name="Mayer K.F.X."/>
            <person name="Lu F.H."/>
            <person name="Bevan M.W."/>
            <person name="Leroy P."/>
            <person name="Li P."/>
            <person name="You F.M."/>
            <person name="Sun Q."/>
            <person name="Liu Z."/>
            <person name="Lyons E."/>
            <person name="Wicker T."/>
            <person name="Salzberg S.L."/>
            <person name="Devos K.M."/>
            <person name="Dvorak J."/>
        </authorList>
    </citation>
    <scope>NUCLEOTIDE SEQUENCE [LARGE SCALE GENOMIC DNA]</scope>
    <source>
        <strain evidence="2">cv. AL8/78</strain>
    </source>
</reference>
<accession>A0A453RAT8</accession>
<dbReference type="InterPro" id="IPR013328">
    <property type="entry name" value="6PGD_dom2"/>
</dbReference>
<dbReference type="GO" id="GO:0051287">
    <property type="term" value="F:NAD binding"/>
    <property type="evidence" value="ECO:0007669"/>
    <property type="project" value="InterPro"/>
</dbReference>
<dbReference type="PANTHER" id="PTHR43060:SF17">
    <property type="entry name" value="L-THREONATE DEHYDROGENASE"/>
    <property type="match status" value="1"/>
</dbReference>
<name>A0A453RAT8_AEGTS</name>
<reference evidence="2" key="5">
    <citation type="journal article" date="2021" name="G3 (Bethesda)">
        <title>Aegilops tauschii genome assembly Aet v5.0 features greater sequence contiguity and improved annotation.</title>
        <authorList>
            <person name="Wang L."/>
            <person name="Zhu T."/>
            <person name="Rodriguez J.C."/>
            <person name="Deal K.R."/>
            <person name="Dubcovsky J."/>
            <person name="McGuire P.E."/>
            <person name="Lux T."/>
            <person name="Spannagl M."/>
            <person name="Mayer K.F.X."/>
            <person name="Baldrich P."/>
            <person name="Meyers B.C."/>
            <person name="Huo N."/>
            <person name="Gu Y.Q."/>
            <person name="Zhou H."/>
            <person name="Devos K.M."/>
            <person name="Bennetzen J.L."/>
            <person name="Unver T."/>
            <person name="Budak H."/>
            <person name="Gulick P.J."/>
            <person name="Galiba G."/>
            <person name="Kalapos B."/>
            <person name="Nelson D.R."/>
            <person name="Li P."/>
            <person name="You F.M."/>
            <person name="Luo M.C."/>
            <person name="Dvorak J."/>
        </authorList>
    </citation>
    <scope>NUCLEOTIDE SEQUENCE [LARGE SCALE GENOMIC DNA]</scope>
    <source>
        <strain evidence="2">cv. AL8/78</strain>
    </source>
</reference>
<dbReference type="EnsemblPlants" id="AET7Gv20519400.20">
    <property type="protein sequence ID" value="AET7Gv20519400.20"/>
    <property type="gene ID" value="AET7Gv20519400"/>
</dbReference>
<reference evidence="3" key="1">
    <citation type="journal article" date="2014" name="Science">
        <title>Ancient hybridizations among the ancestral genomes of bread wheat.</title>
        <authorList>
            <consortium name="International Wheat Genome Sequencing Consortium,"/>
            <person name="Marcussen T."/>
            <person name="Sandve S.R."/>
            <person name="Heier L."/>
            <person name="Spannagl M."/>
            <person name="Pfeifer M."/>
            <person name="Jakobsen K.S."/>
            <person name="Wulff B.B."/>
            <person name="Steuernagel B."/>
            <person name="Mayer K.F."/>
            <person name="Olsen O.A."/>
        </authorList>
    </citation>
    <scope>NUCLEOTIDE SEQUENCE [LARGE SCALE GENOMIC DNA]</scope>
    <source>
        <strain evidence="3">cv. AL8/78</strain>
    </source>
</reference>